<gene>
    <name evidence="7" type="primary">vsr</name>
    <name evidence="7" type="ORF">D7024_05395</name>
</gene>
<evidence type="ECO:0000256" key="6">
    <source>
        <dbReference type="PIRNR" id="PIRNR018267"/>
    </source>
</evidence>
<dbReference type="CDD" id="cd00221">
    <property type="entry name" value="Vsr"/>
    <property type="match status" value="1"/>
</dbReference>
<keyword evidence="5 6" id="KW-0234">DNA repair</keyword>
<evidence type="ECO:0000256" key="4">
    <source>
        <dbReference type="ARBA" id="ARBA00022801"/>
    </source>
</evidence>
<dbReference type="Gene3D" id="3.40.960.10">
    <property type="entry name" value="VSR Endonuclease"/>
    <property type="match status" value="1"/>
</dbReference>
<evidence type="ECO:0000256" key="3">
    <source>
        <dbReference type="ARBA" id="ARBA00022763"/>
    </source>
</evidence>
<dbReference type="PIRSF" id="PIRSF018267">
    <property type="entry name" value="VSR_endonuc"/>
    <property type="match status" value="1"/>
</dbReference>
<dbReference type="RefSeq" id="WP_121450869.1">
    <property type="nucleotide sequence ID" value="NZ_RBWE01000001.1"/>
</dbReference>
<dbReference type="EMBL" id="RBWE01000001">
    <property type="protein sequence ID" value="RKO66434.1"/>
    <property type="molecule type" value="Genomic_DNA"/>
</dbReference>
<evidence type="ECO:0000313" key="8">
    <source>
        <dbReference type="Proteomes" id="UP000271256"/>
    </source>
</evidence>
<evidence type="ECO:0000313" key="7">
    <source>
        <dbReference type="EMBL" id="RKO66434.1"/>
    </source>
</evidence>
<dbReference type="GO" id="GO:0004519">
    <property type="term" value="F:endonuclease activity"/>
    <property type="evidence" value="ECO:0007669"/>
    <property type="project" value="UniProtKB-KW"/>
</dbReference>
<organism evidence="7 8">
    <name type="scientific">Desulfofundulus salinus</name>
    <dbReference type="NCBI Taxonomy" id="2419843"/>
    <lineage>
        <taxon>Bacteria</taxon>
        <taxon>Bacillati</taxon>
        <taxon>Bacillota</taxon>
        <taxon>Clostridia</taxon>
        <taxon>Eubacteriales</taxon>
        <taxon>Peptococcaceae</taxon>
        <taxon>Desulfofundulus</taxon>
    </lineage>
</organism>
<evidence type="ECO:0000256" key="5">
    <source>
        <dbReference type="ARBA" id="ARBA00023204"/>
    </source>
</evidence>
<keyword evidence="2 6" id="KW-0255">Endonuclease</keyword>
<comment type="function">
    <text evidence="6">May nick specific sequences that contain T:G mispairs resulting from m5C-deamination.</text>
</comment>
<keyword evidence="3 6" id="KW-0227">DNA damage</keyword>
<sequence length="138" mass="16404">MTDKVDAETRSRIMARVRGKDTKPELAVRKALHAAGFRFRLHRKDLPGNPDITLPRYRTAVFVHGCFWHGHDCARFRMPSSNVAYWRRKIERNKERDAAVLEELQRMGWRAWVVWTCEIEKGVRELIRFLEDIKKDLD</sequence>
<protein>
    <recommendedName>
        <fullName evidence="6">Very short patch repair endonuclease</fullName>
        <ecNumber evidence="6">3.1.-.-</ecNumber>
    </recommendedName>
</protein>
<dbReference type="Proteomes" id="UP000271256">
    <property type="component" value="Unassembled WGS sequence"/>
</dbReference>
<reference evidence="7 8" key="1">
    <citation type="submission" date="2018-10" db="EMBL/GenBank/DDBJ databases">
        <authorList>
            <person name="Grouzdev D.S."/>
            <person name="Krutkina M.S."/>
            <person name="Tourova T.P."/>
            <person name="Nazina T.N."/>
        </authorList>
    </citation>
    <scope>NUCLEOTIDE SEQUENCE [LARGE SCALE GENOMIC DNA]</scope>
    <source>
        <strain evidence="7 8">435</strain>
    </source>
</reference>
<dbReference type="GO" id="GO:0016787">
    <property type="term" value="F:hydrolase activity"/>
    <property type="evidence" value="ECO:0007669"/>
    <property type="project" value="UniProtKB-KW"/>
</dbReference>
<comment type="caution">
    <text evidence="7">The sequence shown here is derived from an EMBL/GenBank/DDBJ whole genome shotgun (WGS) entry which is preliminary data.</text>
</comment>
<dbReference type="SUPFAM" id="SSF52980">
    <property type="entry name" value="Restriction endonuclease-like"/>
    <property type="match status" value="1"/>
</dbReference>
<dbReference type="InterPro" id="IPR011335">
    <property type="entry name" value="Restrct_endonuc-II-like"/>
</dbReference>
<comment type="similarity">
    <text evidence="6">Belongs to the vsr family.</text>
</comment>
<dbReference type="REBASE" id="292503">
    <property type="entry name" value="V.Dsa435ORF5385P"/>
</dbReference>
<evidence type="ECO:0000256" key="1">
    <source>
        <dbReference type="ARBA" id="ARBA00022722"/>
    </source>
</evidence>
<dbReference type="GO" id="GO:0006298">
    <property type="term" value="P:mismatch repair"/>
    <property type="evidence" value="ECO:0007669"/>
    <property type="project" value="UniProtKB-UniRule"/>
</dbReference>
<name>A0A494X0R6_9FIRM</name>
<evidence type="ECO:0000256" key="2">
    <source>
        <dbReference type="ARBA" id="ARBA00022759"/>
    </source>
</evidence>
<dbReference type="OrthoDB" id="9801520at2"/>
<keyword evidence="1 6" id="KW-0540">Nuclease</keyword>
<keyword evidence="4 6" id="KW-0378">Hydrolase</keyword>
<proteinExistence type="inferred from homology"/>
<dbReference type="EC" id="3.1.-.-" evidence="6"/>
<dbReference type="InterPro" id="IPR004603">
    <property type="entry name" value="DNA_mismatch_endonuc_vsr"/>
</dbReference>
<keyword evidence="8" id="KW-1185">Reference proteome</keyword>
<dbReference type="AlphaFoldDB" id="A0A494X0R6"/>
<dbReference type="NCBIfam" id="TIGR00632">
    <property type="entry name" value="vsr"/>
    <property type="match status" value="1"/>
</dbReference>
<dbReference type="Pfam" id="PF03852">
    <property type="entry name" value="Vsr"/>
    <property type="match status" value="1"/>
</dbReference>
<accession>A0A494X0R6</accession>